<dbReference type="Proteomes" id="UP001224682">
    <property type="component" value="Unassembled WGS sequence"/>
</dbReference>
<dbReference type="InterPro" id="IPR052345">
    <property type="entry name" value="Rad_response_metalloprotease"/>
</dbReference>
<dbReference type="InterPro" id="IPR010359">
    <property type="entry name" value="IrrE_HExxH"/>
</dbReference>
<dbReference type="RefSeq" id="WP_307023139.1">
    <property type="nucleotide sequence ID" value="NZ_JAUSUI010000012.1"/>
</dbReference>
<dbReference type="Pfam" id="PF06114">
    <property type="entry name" value="Peptidase_M78"/>
    <property type="match status" value="1"/>
</dbReference>
<reference evidence="2 3" key="1">
    <citation type="submission" date="2023-07" db="EMBL/GenBank/DDBJ databases">
        <title>Genomic Encyclopedia of Type Strains, Phase IV (KMG-IV): sequencing the most valuable type-strain genomes for metagenomic binning, comparative biology and taxonomic classification.</title>
        <authorList>
            <person name="Goeker M."/>
        </authorList>
    </citation>
    <scope>NUCLEOTIDE SEQUENCE [LARGE SCALE GENOMIC DNA]</scope>
    <source>
        <strain evidence="2 3">DSM 2457</strain>
    </source>
</reference>
<protein>
    <submittedName>
        <fullName evidence="2">Zn-dependent peptidase ImmA (M78 family)</fullName>
    </submittedName>
</protein>
<evidence type="ECO:0000313" key="2">
    <source>
        <dbReference type="EMBL" id="MDQ0305258.1"/>
    </source>
</evidence>
<dbReference type="Gene3D" id="1.10.10.2910">
    <property type="match status" value="1"/>
</dbReference>
<name>A0ABU0BJ24_9HYPH</name>
<comment type="caution">
    <text evidence="2">The sequence shown here is derived from an EMBL/GenBank/DDBJ whole genome shotgun (WGS) entry which is preliminary data.</text>
</comment>
<feature type="domain" description="IrrE N-terminal-like" evidence="1">
    <location>
        <begin position="39"/>
        <end position="134"/>
    </location>
</feature>
<evidence type="ECO:0000259" key="1">
    <source>
        <dbReference type="Pfam" id="PF06114"/>
    </source>
</evidence>
<evidence type="ECO:0000313" key="3">
    <source>
        <dbReference type="Proteomes" id="UP001224682"/>
    </source>
</evidence>
<dbReference type="PANTHER" id="PTHR43236">
    <property type="entry name" value="ANTITOXIN HIGA1"/>
    <property type="match status" value="1"/>
</dbReference>
<organism evidence="2 3">
    <name type="scientific">Ancylobacter polymorphus</name>
    <dbReference type="NCBI Taxonomy" id="223390"/>
    <lineage>
        <taxon>Bacteria</taxon>
        <taxon>Pseudomonadati</taxon>
        <taxon>Pseudomonadota</taxon>
        <taxon>Alphaproteobacteria</taxon>
        <taxon>Hyphomicrobiales</taxon>
        <taxon>Xanthobacteraceae</taxon>
        <taxon>Ancylobacter</taxon>
    </lineage>
</organism>
<dbReference type="EMBL" id="JAUSUI010000012">
    <property type="protein sequence ID" value="MDQ0305258.1"/>
    <property type="molecule type" value="Genomic_DNA"/>
</dbReference>
<gene>
    <name evidence="2" type="ORF">J2S75_004309</name>
</gene>
<dbReference type="PANTHER" id="PTHR43236:SF2">
    <property type="entry name" value="BLL0069 PROTEIN"/>
    <property type="match status" value="1"/>
</dbReference>
<accession>A0ABU0BJ24</accession>
<keyword evidence="3" id="KW-1185">Reference proteome</keyword>
<sequence>MIFKLKSLGRIENYERVPDREFGLDEAVFDPYGGILKIKESVFIAANSGAPRARFTIAHEIGHIMLGHNRIRHRRLDYDAKSATSPVLADEMQANMFAGAFLAPYHLSGITLSSSIDELSERFQISSKAAEIRLPELQRLYRIENKIPRPLPASVTKFLEENRNAGRKPG</sequence>
<proteinExistence type="predicted"/>